<dbReference type="Proteomes" id="UP000243459">
    <property type="component" value="Chromosome 2"/>
</dbReference>
<evidence type="ECO:0000313" key="2">
    <source>
        <dbReference type="Proteomes" id="UP000243459"/>
    </source>
</evidence>
<dbReference type="EMBL" id="CM007382">
    <property type="protein sequence ID" value="ONK77275.1"/>
    <property type="molecule type" value="Genomic_DNA"/>
</dbReference>
<gene>
    <name evidence="1" type="ORF">A4U43_C02F4870</name>
</gene>
<organism evidence="1 2">
    <name type="scientific">Asparagus officinalis</name>
    <name type="common">Garden asparagus</name>
    <dbReference type="NCBI Taxonomy" id="4686"/>
    <lineage>
        <taxon>Eukaryota</taxon>
        <taxon>Viridiplantae</taxon>
        <taxon>Streptophyta</taxon>
        <taxon>Embryophyta</taxon>
        <taxon>Tracheophyta</taxon>
        <taxon>Spermatophyta</taxon>
        <taxon>Magnoliopsida</taxon>
        <taxon>Liliopsida</taxon>
        <taxon>Asparagales</taxon>
        <taxon>Asparagaceae</taxon>
        <taxon>Asparagoideae</taxon>
        <taxon>Asparagus</taxon>
    </lineage>
</organism>
<accession>A0A5P1FFX8</accession>
<dbReference type="AlphaFoldDB" id="A0A5P1FFX8"/>
<proteinExistence type="predicted"/>
<keyword evidence="2" id="KW-1185">Reference proteome</keyword>
<name>A0A5P1FFX8_ASPOF</name>
<dbReference type="Gramene" id="ONK77275">
    <property type="protein sequence ID" value="ONK77275"/>
    <property type="gene ID" value="A4U43_C02F4870"/>
</dbReference>
<evidence type="ECO:0000313" key="1">
    <source>
        <dbReference type="EMBL" id="ONK77275.1"/>
    </source>
</evidence>
<sequence length="150" mass="15849">MHLATEIIPRRNTKLLAILLIIRNPLIHSGRRLPTALNSTIDGSDRSTEPLTGNNDLVHVSVEPVPESRLEGDDVVVADGLGAVEAVESDALAGGAVVVVPGDLEWAPAEVLLAGVAGPLRFAWVAVVVGCAVDLVYVAEVCMQEKEDDR</sequence>
<protein>
    <submittedName>
        <fullName evidence="1">Uncharacterized protein</fullName>
    </submittedName>
</protein>
<reference evidence="2" key="1">
    <citation type="journal article" date="2017" name="Nat. Commun.">
        <title>The asparagus genome sheds light on the origin and evolution of a young Y chromosome.</title>
        <authorList>
            <person name="Harkess A."/>
            <person name="Zhou J."/>
            <person name="Xu C."/>
            <person name="Bowers J.E."/>
            <person name="Van der Hulst R."/>
            <person name="Ayyampalayam S."/>
            <person name="Mercati F."/>
            <person name="Riccardi P."/>
            <person name="McKain M.R."/>
            <person name="Kakrana A."/>
            <person name="Tang H."/>
            <person name="Ray J."/>
            <person name="Groenendijk J."/>
            <person name="Arikit S."/>
            <person name="Mathioni S.M."/>
            <person name="Nakano M."/>
            <person name="Shan H."/>
            <person name="Telgmann-Rauber A."/>
            <person name="Kanno A."/>
            <person name="Yue Z."/>
            <person name="Chen H."/>
            <person name="Li W."/>
            <person name="Chen Y."/>
            <person name="Xu X."/>
            <person name="Zhang Y."/>
            <person name="Luo S."/>
            <person name="Chen H."/>
            <person name="Gao J."/>
            <person name="Mao Z."/>
            <person name="Pires J.C."/>
            <person name="Luo M."/>
            <person name="Kudrna D."/>
            <person name="Wing R.A."/>
            <person name="Meyers B.C."/>
            <person name="Yi K."/>
            <person name="Kong H."/>
            <person name="Lavrijsen P."/>
            <person name="Sunseri F."/>
            <person name="Falavigna A."/>
            <person name="Ye Y."/>
            <person name="Leebens-Mack J.H."/>
            <person name="Chen G."/>
        </authorList>
    </citation>
    <scope>NUCLEOTIDE SEQUENCE [LARGE SCALE GENOMIC DNA]</scope>
    <source>
        <strain evidence="2">cv. DH0086</strain>
    </source>
</reference>